<keyword evidence="5" id="KW-1133">Transmembrane helix</keyword>
<dbReference type="EMBL" id="JABUMX010000002">
    <property type="protein sequence ID" value="NTS31508.1"/>
    <property type="molecule type" value="Genomic_DNA"/>
</dbReference>
<evidence type="ECO:0000313" key="8">
    <source>
        <dbReference type="EMBL" id="NTS31508.1"/>
    </source>
</evidence>
<dbReference type="PROSITE" id="PS51257">
    <property type="entry name" value="PROKAR_LIPOPROTEIN"/>
    <property type="match status" value="1"/>
</dbReference>
<dbReference type="InterPro" id="IPR006665">
    <property type="entry name" value="OmpA-like"/>
</dbReference>
<evidence type="ECO:0000256" key="1">
    <source>
        <dbReference type="ARBA" id="ARBA00004442"/>
    </source>
</evidence>
<keyword evidence="2 4" id="KW-0472">Membrane</keyword>
<evidence type="ECO:0000256" key="5">
    <source>
        <dbReference type="SAM" id="Phobius"/>
    </source>
</evidence>
<feature type="chain" id="PRO_5032324807" evidence="6">
    <location>
        <begin position="22"/>
        <end position="220"/>
    </location>
</feature>
<dbReference type="InterPro" id="IPR050330">
    <property type="entry name" value="Bact_OuterMem_StrucFunc"/>
</dbReference>
<evidence type="ECO:0000256" key="3">
    <source>
        <dbReference type="ARBA" id="ARBA00023237"/>
    </source>
</evidence>
<dbReference type="PANTHER" id="PTHR30329:SF21">
    <property type="entry name" value="LIPOPROTEIN YIAD-RELATED"/>
    <property type="match status" value="1"/>
</dbReference>
<keyword evidence="6" id="KW-0732">Signal</keyword>
<dbReference type="PROSITE" id="PS51123">
    <property type="entry name" value="OMPA_2"/>
    <property type="match status" value="1"/>
</dbReference>
<protein>
    <submittedName>
        <fullName evidence="8">OmpA family protein</fullName>
    </submittedName>
</protein>
<feature type="transmembrane region" description="Helical" evidence="5">
    <location>
        <begin position="63"/>
        <end position="81"/>
    </location>
</feature>
<dbReference type="InterPro" id="IPR039567">
    <property type="entry name" value="Gly-zipper"/>
</dbReference>
<proteinExistence type="predicted"/>
<gene>
    <name evidence="8" type="ORF">HQ945_09615</name>
</gene>
<name>A0A849VNL5_9HYPH</name>
<feature type="domain" description="OmpA-like" evidence="7">
    <location>
        <begin position="103"/>
        <end position="220"/>
    </location>
</feature>
<evidence type="ECO:0000256" key="6">
    <source>
        <dbReference type="SAM" id="SignalP"/>
    </source>
</evidence>
<dbReference type="PRINTS" id="PR01021">
    <property type="entry name" value="OMPADOMAIN"/>
</dbReference>
<evidence type="ECO:0000256" key="2">
    <source>
        <dbReference type="ARBA" id="ARBA00023136"/>
    </source>
</evidence>
<feature type="signal peptide" evidence="6">
    <location>
        <begin position="1"/>
        <end position="21"/>
    </location>
</feature>
<dbReference type="CDD" id="cd07185">
    <property type="entry name" value="OmpA_C-like"/>
    <property type="match status" value="1"/>
</dbReference>
<keyword evidence="9" id="KW-1185">Reference proteome</keyword>
<evidence type="ECO:0000256" key="4">
    <source>
        <dbReference type="PROSITE-ProRule" id="PRU00473"/>
    </source>
</evidence>
<evidence type="ECO:0000313" key="9">
    <source>
        <dbReference type="Proteomes" id="UP000550508"/>
    </source>
</evidence>
<dbReference type="Proteomes" id="UP000550508">
    <property type="component" value="Unassembled WGS sequence"/>
</dbReference>
<dbReference type="InterPro" id="IPR006664">
    <property type="entry name" value="OMP_bac"/>
</dbReference>
<dbReference type="PANTHER" id="PTHR30329">
    <property type="entry name" value="STATOR ELEMENT OF FLAGELLAR MOTOR COMPLEX"/>
    <property type="match status" value="1"/>
</dbReference>
<accession>A0A849VNL5</accession>
<dbReference type="Gene3D" id="3.30.1330.60">
    <property type="entry name" value="OmpA-like domain"/>
    <property type="match status" value="1"/>
</dbReference>
<dbReference type="InterPro" id="IPR036737">
    <property type="entry name" value="OmpA-like_sf"/>
</dbReference>
<comment type="caution">
    <text evidence="8">The sequence shown here is derived from an EMBL/GenBank/DDBJ whole genome shotgun (WGS) entry which is preliminary data.</text>
</comment>
<dbReference type="GO" id="GO:0009279">
    <property type="term" value="C:cell outer membrane"/>
    <property type="evidence" value="ECO:0007669"/>
    <property type="project" value="UniProtKB-SubCell"/>
</dbReference>
<dbReference type="RefSeq" id="WP_091945527.1">
    <property type="nucleotide sequence ID" value="NZ_CP088292.1"/>
</dbReference>
<dbReference type="Pfam" id="PF13488">
    <property type="entry name" value="Gly-zipper_Omp"/>
    <property type="match status" value="1"/>
</dbReference>
<evidence type="ECO:0000259" key="7">
    <source>
        <dbReference type="PROSITE" id="PS51123"/>
    </source>
</evidence>
<dbReference type="AlphaFoldDB" id="A0A849VNL5"/>
<dbReference type="SUPFAM" id="SSF103088">
    <property type="entry name" value="OmpA-like"/>
    <property type="match status" value="1"/>
</dbReference>
<reference evidence="8 9" key="1">
    <citation type="submission" date="2020-05" db="EMBL/GenBank/DDBJ databases">
        <authorList>
            <person name="Kim M.K."/>
        </authorList>
    </citation>
    <scope>NUCLEOTIDE SEQUENCE [LARGE SCALE GENOMIC DNA]</scope>
    <source>
        <strain evidence="8 9">BT25</strain>
    </source>
</reference>
<comment type="subcellular location">
    <subcellularLocation>
        <location evidence="1">Cell outer membrane</location>
    </subcellularLocation>
</comment>
<organism evidence="8 9">
    <name type="scientific">Phyllobacterium pellucidum</name>
    <dbReference type="NCBI Taxonomy" id="2740464"/>
    <lineage>
        <taxon>Bacteria</taxon>
        <taxon>Pseudomonadati</taxon>
        <taxon>Pseudomonadota</taxon>
        <taxon>Alphaproteobacteria</taxon>
        <taxon>Hyphomicrobiales</taxon>
        <taxon>Phyllobacteriaceae</taxon>
        <taxon>Phyllobacterium</taxon>
    </lineage>
</organism>
<feature type="transmembrane region" description="Helical" evidence="5">
    <location>
        <begin position="31"/>
        <end position="51"/>
    </location>
</feature>
<dbReference type="Pfam" id="PF00691">
    <property type="entry name" value="OmpA"/>
    <property type="match status" value="1"/>
</dbReference>
<dbReference type="PRINTS" id="PR01023">
    <property type="entry name" value="NAFLGMOTY"/>
</dbReference>
<sequence length="220" mass="23010">MMKKFAISCLAATFLAGCTTTDPYTGDQKMSNTAGGALIGTAAGALAGFAIGGGSGKSGRNGALIGAGIGALSGGAIGNYMDRQEAELRAQLQGTGVSVTRNGDRIILNMPSNITFNTDQDQVKPEFYPTLSSVAVVLRKFNQTIVDVAGHTDSTGSLQHNELLSERRALSVSNYLTQQGIDNRRFDVRGFGPSQPVATNATEAGRAQNRRVEIQIAPLT</sequence>
<keyword evidence="5" id="KW-0812">Transmembrane</keyword>
<keyword evidence="3" id="KW-0998">Cell outer membrane</keyword>